<dbReference type="EC" id="2.7.1.158" evidence="2 8"/>
<dbReference type="GO" id="GO:0035299">
    <property type="term" value="F:inositol-1,3,4,5,6-pentakisphosphate 2-kinase activity"/>
    <property type="evidence" value="ECO:0007669"/>
    <property type="project" value="UniProtKB-EC"/>
</dbReference>
<evidence type="ECO:0000256" key="5">
    <source>
        <dbReference type="ARBA" id="ARBA00022741"/>
    </source>
</evidence>
<keyword evidence="7 8" id="KW-0067">ATP-binding</keyword>
<reference evidence="10" key="1">
    <citation type="journal article" date="2018" name="Nat. Microbiol.">
        <title>Leveraging single-cell genomics to expand the fungal tree of life.</title>
        <authorList>
            <person name="Ahrendt S.R."/>
            <person name="Quandt C.A."/>
            <person name="Ciobanu D."/>
            <person name="Clum A."/>
            <person name="Salamov A."/>
            <person name="Andreopoulos B."/>
            <person name="Cheng J.F."/>
            <person name="Woyke T."/>
            <person name="Pelin A."/>
            <person name="Henrissat B."/>
            <person name="Reynolds N.K."/>
            <person name="Benny G.L."/>
            <person name="Smith M.E."/>
            <person name="James T.Y."/>
            <person name="Grigoriev I.V."/>
        </authorList>
    </citation>
    <scope>NUCLEOTIDE SEQUENCE [LARGE SCALE GENOMIC DNA]</scope>
</reference>
<dbReference type="InterPro" id="IPR009286">
    <property type="entry name" value="Ins_P5_2-kin"/>
</dbReference>
<evidence type="ECO:0000256" key="2">
    <source>
        <dbReference type="ARBA" id="ARBA00012023"/>
    </source>
</evidence>
<keyword evidence="4 8" id="KW-0808">Transferase</keyword>
<dbReference type="PANTHER" id="PTHR14456">
    <property type="entry name" value="INOSITOL POLYPHOSPHATE KINASE 1"/>
    <property type="match status" value="1"/>
</dbReference>
<comment type="catalytic activity">
    <reaction evidence="1 8">
        <text>1D-myo-inositol 1,3,4,5,6-pentakisphosphate + ATP = 1D-myo-inositol hexakisphosphate + ADP + H(+)</text>
        <dbReference type="Rhea" id="RHEA:20313"/>
        <dbReference type="ChEBI" id="CHEBI:15378"/>
        <dbReference type="ChEBI" id="CHEBI:30616"/>
        <dbReference type="ChEBI" id="CHEBI:57733"/>
        <dbReference type="ChEBI" id="CHEBI:58130"/>
        <dbReference type="ChEBI" id="CHEBI:456216"/>
        <dbReference type="EC" id="2.7.1.158"/>
    </reaction>
</comment>
<dbReference type="Proteomes" id="UP000267251">
    <property type="component" value="Unassembled WGS sequence"/>
</dbReference>
<accession>A0A4P9Y078</accession>
<evidence type="ECO:0000256" key="8">
    <source>
        <dbReference type="RuleBase" id="RU364126"/>
    </source>
</evidence>
<keyword evidence="5 8" id="KW-0547">Nucleotide-binding</keyword>
<dbReference type="OrthoDB" id="272370at2759"/>
<comment type="function">
    <text evidence="8">Phosphorylates Ins(1,3,4,5,6)P5 at position 2 to form Ins(1,2,3,4,5,6)P6 (InsP6 or phytate).</text>
</comment>
<evidence type="ECO:0000313" key="10">
    <source>
        <dbReference type="Proteomes" id="UP000267251"/>
    </source>
</evidence>
<dbReference type="GO" id="GO:0005524">
    <property type="term" value="F:ATP binding"/>
    <property type="evidence" value="ECO:0007669"/>
    <property type="project" value="UniProtKB-KW"/>
</dbReference>
<keyword evidence="6 8" id="KW-0418">Kinase</keyword>
<dbReference type="EMBL" id="KZ988465">
    <property type="protein sequence ID" value="RKP12135.1"/>
    <property type="molecule type" value="Genomic_DNA"/>
</dbReference>
<organism evidence="9 10">
    <name type="scientific">Piptocephalis cylindrospora</name>
    <dbReference type="NCBI Taxonomy" id="1907219"/>
    <lineage>
        <taxon>Eukaryota</taxon>
        <taxon>Fungi</taxon>
        <taxon>Fungi incertae sedis</taxon>
        <taxon>Zoopagomycota</taxon>
        <taxon>Zoopagomycotina</taxon>
        <taxon>Zoopagomycetes</taxon>
        <taxon>Zoopagales</taxon>
        <taxon>Piptocephalidaceae</taxon>
        <taxon>Piptocephalis</taxon>
    </lineage>
</organism>
<name>A0A4P9Y078_9FUNG</name>
<protein>
    <recommendedName>
        <fullName evidence="3 8">Inositol-pentakisphosphate 2-kinase</fullName>
        <ecNumber evidence="2 8">2.7.1.158</ecNumber>
    </recommendedName>
</protein>
<sequence>MSMTVLNLPQLLNPTFWSYVSEGTANLCVRYQGPELAYDIQRRYAEEIIRPLLGPSVVPPSLLVRVHHDFLQELGAIILPQRPVHRRNQDILTSQAHATLMPDLIMLSADPSLSLEIKPKWGFIPRSRNITEDRIIKRSICRHCLKTRCPPEGKSPTSSYCPMDLYSGDPVRILRGLTSLSADPPSNRLVFFRDGRVIALCHSVLPSTFPLGKLTASLAWSIIWDAMTTALAACPFLSHLKRHQERLYGLSIEGALALYEDPAAAKAAKNAWGSMDAWKEALNAYLSRDPSKDDELLSKMDHIQTKVHRLLQQCMAATLQDLSIMITLHPGPLPSASLQGLFPSTYIPILTHLDTHELEWHCRVSAIDLDPKPVTRIPHWDDLDRKIALSATVNSPTFSCTPSS</sequence>
<evidence type="ECO:0000256" key="7">
    <source>
        <dbReference type="ARBA" id="ARBA00022840"/>
    </source>
</evidence>
<dbReference type="GO" id="GO:0032958">
    <property type="term" value="P:inositol phosphate biosynthetic process"/>
    <property type="evidence" value="ECO:0007669"/>
    <property type="project" value="TreeGrafter"/>
</dbReference>
<dbReference type="Gene3D" id="3.30.200.110">
    <property type="entry name" value="Inositol-pentakisphosphate 2-kinase, N-lobe"/>
    <property type="match status" value="1"/>
</dbReference>
<proteinExistence type="predicted"/>
<dbReference type="Pfam" id="PF06090">
    <property type="entry name" value="Ins_P5_2-kin"/>
    <property type="match status" value="1"/>
</dbReference>
<dbReference type="PANTHER" id="PTHR14456:SF2">
    <property type="entry name" value="INOSITOL-PENTAKISPHOSPHATE 2-KINASE"/>
    <property type="match status" value="1"/>
</dbReference>
<keyword evidence="10" id="KW-1185">Reference proteome</keyword>
<evidence type="ECO:0000313" key="9">
    <source>
        <dbReference type="EMBL" id="RKP12135.1"/>
    </source>
</evidence>
<gene>
    <name evidence="9" type="ORF">BJ684DRAFT_17348</name>
</gene>
<dbReference type="GO" id="GO:0005634">
    <property type="term" value="C:nucleus"/>
    <property type="evidence" value="ECO:0007669"/>
    <property type="project" value="TreeGrafter"/>
</dbReference>
<dbReference type="AlphaFoldDB" id="A0A4P9Y078"/>
<evidence type="ECO:0000256" key="4">
    <source>
        <dbReference type="ARBA" id="ARBA00022679"/>
    </source>
</evidence>
<comment type="domain">
    <text evidence="8">The EXKPK motif is conserved in inositol-pentakisphosphate 2-kinases of both family 1 and 2.</text>
</comment>
<evidence type="ECO:0000256" key="3">
    <source>
        <dbReference type="ARBA" id="ARBA00014846"/>
    </source>
</evidence>
<evidence type="ECO:0000256" key="1">
    <source>
        <dbReference type="ARBA" id="ARBA00001774"/>
    </source>
</evidence>
<dbReference type="InterPro" id="IPR043001">
    <property type="entry name" value="IP5_2-K_N_lobe"/>
</dbReference>
<evidence type="ECO:0000256" key="6">
    <source>
        <dbReference type="ARBA" id="ARBA00022777"/>
    </source>
</evidence>